<evidence type="ECO:0000259" key="2">
    <source>
        <dbReference type="Pfam" id="PF07993"/>
    </source>
</evidence>
<name>A0ABQ8TC58_PERAM</name>
<comment type="function">
    <text evidence="1">Catalyzes the reduction of fatty acyl-CoA to fatty alcohols.</text>
</comment>
<dbReference type="Gene3D" id="3.40.50.720">
    <property type="entry name" value="NAD(P)-binding Rossmann-like Domain"/>
    <property type="match status" value="2"/>
</dbReference>
<comment type="caution">
    <text evidence="3">The sequence shown here is derived from an EMBL/GenBank/DDBJ whole genome shotgun (WGS) entry which is preliminary data.</text>
</comment>
<feature type="domain" description="Thioester reductase (TE)" evidence="2">
    <location>
        <begin position="42"/>
        <end position="177"/>
    </location>
</feature>
<keyword evidence="1" id="KW-0443">Lipid metabolism</keyword>
<reference evidence="3 4" key="1">
    <citation type="journal article" date="2022" name="Allergy">
        <title>Genome assembly and annotation of Periplaneta americana reveal a comprehensive cockroach allergen profile.</title>
        <authorList>
            <person name="Wang L."/>
            <person name="Xiong Q."/>
            <person name="Saelim N."/>
            <person name="Wang L."/>
            <person name="Nong W."/>
            <person name="Wan A.T."/>
            <person name="Shi M."/>
            <person name="Liu X."/>
            <person name="Cao Q."/>
            <person name="Hui J.H.L."/>
            <person name="Sookrung N."/>
            <person name="Leung T.F."/>
            <person name="Tungtrongchitr A."/>
            <person name="Tsui S.K.W."/>
        </authorList>
    </citation>
    <scope>NUCLEOTIDE SEQUENCE [LARGE SCALE GENOMIC DNA]</scope>
    <source>
        <strain evidence="3">PWHHKU_190912</strain>
    </source>
</reference>
<sequence length="355" mass="41048">MAADTVITLLWYIHGLWRINMEECDGKSTPIREFYRGTNVFITGCTGFMGKVLVEKLLRSCPHIAKLFLMLRSKKGKDWQTRLDETFQDVIFDRLKKEVPDYQQKITIVSGDCQVEQLGLSSSDRRLIIEEVHIVFHVAATVKFDEKLNISFNTNAKATEDILDLAHEMKKLKVCFHTNNRICFTMCTCRRINMEECDGKSTPIREFYRGTNVFITGCTGFMGKVLVEKLLRSCPHIAKLFLMLRSKKGKDWQTRLDETFQDVIFDRLKKEVPDFEQKITIVSGDCQAEQLGLSSSDRRLIIEEVDIVFHVAATVRFDEKLNISFNTNAKATEDILDLAHEMKKLKVCFHRNNRV</sequence>
<dbReference type="InterPro" id="IPR036291">
    <property type="entry name" value="NAD(P)-bd_dom_sf"/>
</dbReference>
<accession>A0ABQ8TC58</accession>
<dbReference type="SUPFAM" id="SSF51735">
    <property type="entry name" value="NAD(P)-binding Rossmann-fold domains"/>
    <property type="match status" value="2"/>
</dbReference>
<keyword evidence="4" id="KW-1185">Reference proteome</keyword>
<keyword evidence="1" id="KW-0560">Oxidoreductase</keyword>
<evidence type="ECO:0000313" key="3">
    <source>
        <dbReference type="EMBL" id="KAJ4443265.1"/>
    </source>
</evidence>
<gene>
    <name evidence="3" type="ORF">ANN_04933</name>
</gene>
<organism evidence="3 4">
    <name type="scientific">Periplaneta americana</name>
    <name type="common">American cockroach</name>
    <name type="synonym">Blatta americana</name>
    <dbReference type="NCBI Taxonomy" id="6978"/>
    <lineage>
        <taxon>Eukaryota</taxon>
        <taxon>Metazoa</taxon>
        <taxon>Ecdysozoa</taxon>
        <taxon>Arthropoda</taxon>
        <taxon>Hexapoda</taxon>
        <taxon>Insecta</taxon>
        <taxon>Pterygota</taxon>
        <taxon>Neoptera</taxon>
        <taxon>Polyneoptera</taxon>
        <taxon>Dictyoptera</taxon>
        <taxon>Blattodea</taxon>
        <taxon>Blattoidea</taxon>
        <taxon>Blattidae</taxon>
        <taxon>Blattinae</taxon>
        <taxon>Periplaneta</taxon>
    </lineage>
</organism>
<proteinExistence type="inferred from homology"/>
<comment type="similarity">
    <text evidence="1">Belongs to the fatty acyl-CoA reductase family.</text>
</comment>
<evidence type="ECO:0000256" key="1">
    <source>
        <dbReference type="RuleBase" id="RU363097"/>
    </source>
</evidence>
<dbReference type="InterPro" id="IPR026055">
    <property type="entry name" value="FAR"/>
</dbReference>
<keyword evidence="1" id="KW-0521">NADP</keyword>
<dbReference type="Proteomes" id="UP001148838">
    <property type="component" value="Unassembled WGS sequence"/>
</dbReference>
<protein>
    <recommendedName>
        <fullName evidence="1">Fatty acyl-CoA reductase</fullName>
        <ecNumber evidence="1">1.2.1.84</ecNumber>
    </recommendedName>
</protein>
<dbReference type="PANTHER" id="PTHR11011:SF60">
    <property type="entry name" value="FATTY ACYL-COA REDUCTASE-RELATED"/>
    <property type="match status" value="1"/>
</dbReference>
<comment type="catalytic activity">
    <reaction evidence="1">
        <text>a long-chain fatty acyl-CoA + 2 NADPH + 2 H(+) = a long-chain primary fatty alcohol + 2 NADP(+) + CoA</text>
        <dbReference type="Rhea" id="RHEA:52716"/>
        <dbReference type="ChEBI" id="CHEBI:15378"/>
        <dbReference type="ChEBI" id="CHEBI:57287"/>
        <dbReference type="ChEBI" id="CHEBI:57783"/>
        <dbReference type="ChEBI" id="CHEBI:58349"/>
        <dbReference type="ChEBI" id="CHEBI:77396"/>
        <dbReference type="ChEBI" id="CHEBI:83139"/>
        <dbReference type="EC" id="1.2.1.84"/>
    </reaction>
</comment>
<dbReference type="PANTHER" id="PTHR11011">
    <property type="entry name" value="MALE STERILITY PROTEIN 2-RELATED"/>
    <property type="match status" value="1"/>
</dbReference>
<dbReference type="InterPro" id="IPR013120">
    <property type="entry name" value="FAR_NAD-bd"/>
</dbReference>
<dbReference type="Pfam" id="PF07993">
    <property type="entry name" value="NAD_binding_4"/>
    <property type="match status" value="2"/>
</dbReference>
<keyword evidence="1" id="KW-0444">Lipid biosynthesis</keyword>
<evidence type="ECO:0000313" key="4">
    <source>
        <dbReference type="Proteomes" id="UP001148838"/>
    </source>
</evidence>
<dbReference type="EC" id="1.2.1.84" evidence="1"/>
<dbReference type="EMBL" id="JAJSOF020000013">
    <property type="protein sequence ID" value="KAJ4443265.1"/>
    <property type="molecule type" value="Genomic_DNA"/>
</dbReference>
<feature type="domain" description="Thioester reductase (TE)" evidence="2">
    <location>
        <begin position="215"/>
        <end position="350"/>
    </location>
</feature>